<feature type="domain" description="IRF tryptophan pentad repeat" evidence="1">
    <location>
        <begin position="1"/>
        <end position="80"/>
    </location>
</feature>
<dbReference type="Proteomes" id="UP001626550">
    <property type="component" value="Unassembled WGS sequence"/>
</dbReference>
<dbReference type="InterPro" id="IPR036388">
    <property type="entry name" value="WH-like_DNA-bd_sf"/>
</dbReference>
<dbReference type="Gene3D" id="1.10.10.10">
    <property type="entry name" value="Winged helix-like DNA-binding domain superfamily/Winged helix DNA-binding domain"/>
    <property type="match status" value="1"/>
</dbReference>
<protein>
    <submittedName>
        <fullName evidence="2">Interferon regulatory factor 4</fullName>
    </submittedName>
</protein>
<dbReference type="AlphaFoldDB" id="A0ABD2QG39"/>
<keyword evidence="3" id="KW-1185">Reference proteome</keyword>
<dbReference type="Pfam" id="PF00605">
    <property type="entry name" value="IRF"/>
    <property type="match status" value="1"/>
</dbReference>
<reference evidence="2 3" key="1">
    <citation type="submission" date="2024-11" db="EMBL/GenBank/DDBJ databases">
        <title>Adaptive evolution of stress response genes in parasites aligns with host niche diversity.</title>
        <authorList>
            <person name="Hahn C."/>
            <person name="Resl P."/>
        </authorList>
    </citation>
    <scope>NUCLEOTIDE SEQUENCE [LARGE SCALE GENOMIC DNA]</scope>
    <source>
        <strain evidence="2">EGGRZ-B1_66</strain>
        <tissue evidence="2">Body</tissue>
    </source>
</reference>
<gene>
    <name evidence="2" type="primary">IRF4</name>
    <name evidence="2" type="ORF">Ciccas_003063</name>
</gene>
<dbReference type="SUPFAM" id="SSF46785">
    <property type="entry name" value="Winged helix' DNA-binding domain"/>
    <property type="match status" value="1"/>
</dbReference>
<evidence type="ECO:0000313" key="3">
    <source>
        <dbReference type="Proteomes" id="UP001626550"/>
    </source>
</evidence>
<dbReference type="PANTHER" id="PTHR11949">
    <property type="entry name" value="INTERFERON REGULATORY FACTOR"/>
    <property type="match status" value="1"/>
</dbReference>
<dbReference type="PROSITE" id="PS51507">
    <property type="entry name" value="IRF_2"/>
    <property type="match status" value="1"/>
</dbReference>
<evidence type="ECO:0000259" key="1">
    <source>
        <dbReference type="PROSITE" id="PS51507"/>
    </source>
</evidence>
<dbReference type="InterPro" id="IPR036390">
    <property type="entry name" value="WH_DNA-bd_sf"/>
</dbReference>
<dbReference type="PANTHER" id="PTHR11949:SF53">
    <property type="entry name" value="IRF TRYPTOPHAN PENTAD REPEAT DOMAIN-CONTAINING PROTEIN"/>
    <property type="match status" value="1"/>
</dbReference>
<evidence type="ECO:0000313" key="2">
    <source>
        <dbReference type="EMBL" id="KAL3318282.1"/>
    </source>
</evidence>
<dbReference type="SMART" id="SM00348">
    <property type="entry name" value="IRF"/>
    <property type="match status" value="1"/>
</dbReference>
<dbReference type="EMBL" id="JBJKFK010000263">
    <property type="protein sequence ID" value="KAL3318282.1"/>
    <property type="molecule type" value="Genomic_DNA"/>
</dbReference>
<dbReference type="PRINTS" id="PR00267">
    <property type="entry name" value="INTFRNREGFCT"/>
</dbReference>
<proteinExistence type="predicted"/>
<dbReference type="InterPro" id="IPR001346">
    <property type="entry name" value="Interferon_reg_fact_DNA-bd_dom"/>
</dbReference>
<comment type="caution">
    <text evidence="2">The sequence shown here is derived from an EMBL/GenBank/DDBJ whole genome shotgun (WGS) entry which is preliminary data.</text>
</comment>
<name>A0ABD2QG39_9PLAT</name>
<sequence length="235" mass="27285">MFKIPWKHHSCNTWSEEDSLLLKDWAITTGRYKQGSSKNEWPVWKMRLRCALNKSAAIKEVRSMNRLNVPKPYKVYRFVSPNENLWISNTQKYIGLIFDDRSAYSDQSKVSVYQPRTGNIYTLGEGSSSFGTQRQENCDDDSVFDDLALFSEESSSNKTSRLGEFIKRPPRSTLSASLCKVTFLNEEPENHQVAFRILHLDKKIRDAIITNISGCCLYTFFIEHGVRNKFVLYHF</sequence>
<accession>A0ABD2QG39</accession>
<organism evidence="2 3">
    <name type="scientific">Cichlidogyrus casuarinus</name>
    <dbReference type="NCBI Taxonomy" id="1844966"/>
    <lineage>
        <taxon>Eukaryota</taxon>
        <taxon>Metazoa</taxon>
        <taxon>Spiralia</taxon>
        <taxon>Lophotrochozoa</taxon>
        <taxon>Platyhelminthes</taxon>
        <taxon>Monogenea</taxon>
        <taxon>Monopisthocotylea</taxon>
        <taxon>Dactylogyridea</taxon>
        <taxon>Ancyrocephalidae</taxon>
        <taxon>Cichlidogyrus</taxon>
    </lineage>
</organism>